<feature type="domain" description="Protein kinase" evidence="30">
    <location>
        <begin position="1848"/>
        <end position="2146"/>
    </location>
</feature>
<evidence type="ECO:0000256" key="5">
    <source>
        <dbReference type="ARBA" id="ARBA00008684"/>
    </source>
</evidence>
<keyword evidence="13" id="KW-0732">Signal</keyword>
<dbReference type="SUPFAM" id="SSF56112">
    <property type="entry name" value="Protein kinase-like (PK-like)"/>
    <property type="match status" value="2"/>
</dbReference>
<dbReference type="SMART" id="SM00365">
    <property type="entry name" value="LRR_SD22"/>
    <property type="match status" value="8"/>
</dbReference>
<evidence type="ECO:0000256" key="17">
    <source>
        <dbReference type="ARBA" id="ARBA00022824"/>
    </source>
</evidence>
<dbReference type="PROSITE" id="PS50011">
    <property type="entry name" value="PROTEIN_KINASE_DOM"/>
    <property type="match status" value="2"/>
</dbReference>
<feature type="domain" description="Protein kinase" evidence="30">
    <location>
        <begin position="748"/>
        <end position="1046"/>
    </location>
</feature>
<dbReference type="InterPro" id="IPR000719">
    <property type="entry name" value="Prot_kinase_dom"/>
</dbReference>
<evidence type="ECO:0000256" key="27">
    <source>
        <dbReference type="ARBA" id="ARBA00072040"/>
    </source>
</evidence>
<dbReference type="FunFam" id="3.80.10.10:FF:000095">
    <property type="entry name" value="LRR receptor-like serine/threonine-protein kinase GSO1"/>
    <property type="match status" value="1"/>
</dbReference>
<keyword evidence="12 29" id="KW-0812">Transmembrane</keyword>
<dbReference type="SUPFAM" id="SSF52058">
    <property type="entry name" value="L domain-like"/>
    <property type="match status" value="2"/>
</dbReference>
<sequence>MEFCSWHGITCSIQSPRRVIVLDLSSEGITGCISPCIANLTDLTRLQLSNNSFRGSIPSEIGFLSKLSILDISMNSLEGNIPSELTSCSKLQEIDLSNNKLQGRIPSAFGDLTELQTLELASNKLSGYIPPSLGSNLSLTYVDLGRNALTGEIPESLASSKSLQVLVLMNNALSGQLPVALFNCSSLIDLDLKHNSFLGSIPPITAISLQMKYLDLEDNHFTGTIPSSLGNLSSLIYLSLIANNLVGTIPDIFDHVPTLQTLAVNLNNLSGPVPPSIFNISSLAYLGMANNSLTGRLPSKIGHMLPNIQELILLNNKFSGSIPVSLLNASHLQKLSLANNSLCGPIPLFGSLQNLTKLDMAYNMLEANDWSFVSSLSNCSRLTELMLDGNNLQGNLPSSIGNLSSSLEYLWLRNNQISWLIPPGIGNLKSLNMLYMDYNYLTGNIPPTIGYLHNLVFLSFAQNRLSGQIPGTIGNLVQLNELNLDGNNLSGSIPESIHHCAQLKTLNLAHNSLHGTIPVHIFKIFSLSEHLDLSHNYLSGGIPQEVGNLINLNKLSISNNRLSGNIPSALGQCVILESLELQSNFLEGIIPESFAKLQSINKLDISHNKLSGKIPEFLASFKSLINLNLSFNNFYGPLPSFGVFLDTSVISIEGNDRLCARAPLKGIPFCSALVDRGRVHRLLVLAFKIVTPVVVVVITILCFLMIRSRKRVPQNSRKSMQQEPHLRLFNGDMEKITYQDIVKATNGFSSANLIGSGSFGTVYKGNLEFRQDQVAIKIFNLSTYGAHRSFAAECEALKNVRHRNLVKVITVCSSVDSTGAEFRALVFEYIQNGNLQMWLHPKEHEHSQRNFLTLCQRINIALDIAFALDYLHNRCATPLVHCDLKPSNILLGPDMVAYVSDFGLARFICTRSNSDQDSLTSLYCLKGSIGYIPPEYGMSEERSTKGDVYSFGVLLLEMVTNISPTEEIFNDGTSLRDLVASNFPKDTFKVVDPTMLQDEIDATEVLQSCVILLVRIGLSCSMTSPKHRCEMGQVCTEILGIKHALSKIDAICNETEYDRQALLCFKSQLSGPSRALSSWSNTSLNFCSWDGVTCSVRRPHRVIAIDLASEGITGTISRCIANLTSLTTLQLSNNSFHGSIPSRLGLLSELNNLNLSMNSLEGNIPSELSSCSQLEILGLWNNSIQGEIPASLSKCIHLQEINLSRNKLQGSIPSTFGNLPKLKTLVLARNRLTGDIPPFLGSSVSLRYVDLGNNALTGSIPESLANSSSLQVLRLMSNSLSGQLPKSLLNTSSLIAICLQQNSFVGSIPAVTAKSSPIKYLNLRNNYISGAIPSSLANLSSLLSLRLNENNLVGNIPESLGHIQTLEMLALNVNNLSGLVPPSIFNMSSLIFLAMANNSLTGRLPSDIGYTLPKIQGLILSTNKFVGPIPASLLNAYHLEMLYLGKNSFTGLIPFFGSLPNLNELDVSYNMLEPGDWGFMTSLSNCSRLTKLMLDGNNLQGNLPSSIGNLSSNLEALWLKNNKFFGPIPSEIGNLKSLNRLFMDYNVFTGNIPPTIGNMNSLVVLSFAQNKLSGHIPDIFGNLSQLTDLKLDGNNFSGKIPASISQCTQLQILNIAHNSLDGNIPSKIFEISSLSEEMDLSHNYLSGEIPNEVGNLIHLNRLVISNNMLSGKIPSSLGQCVVLEYLEIQNNFFVGSIPQSFVNLVSIKRMDISQNNLSGNIPEFLTSLSSLHSLNLSYNNFDGVVPRGGVFDINAAVSLEGNDHLCTRVPKGGIPFCSVLTDRKRKLKILVLVLEILIPAIVVAIIILSYVVRIYRRKEMQANPHCQLISEHMKNITYQDIVKATDRFSSTNLIGTGSFGTVYKGNLEPQQDEVAIKVFNLGTCGAQRSFSVECEALRNIRHRNLVKIITLCCSVDSSGADFKALVFHYKANGNLDTWLHPRAHEHSKRKTLTFSQRINIALDVAFALDYLHNQCASPIVHCDLKPSNILLDLDMIAYVSDFGLARCLNITANEYEGSSKSLTCLKGSIGYIPPEYGMSEVISTKGDVYSFGVLLLEMVTGSSPTDEKFNNGTSLHEHVARAFPKNTSEIVDPTMLQGEIKVTTVMQNCIIPLVRIGLCCSVASPNDRWEMGQVSAEILKIKHELSSIHGENGLGPASRGPLWAHVGKEGKKKRSVHTCERIQSHNFDFMKIACYEGVFKSYIQVTWMILQILRKPVALQPSSSSKTKKVEYFHEHQANGKTSTDLHNYSRIKSNLKLSFGSDCKTSGMNKISPMEAAARVGGMVPWRREVEEKATVTEELEEVVLPPYLSGGKAAGVREENKGGWN</sequence>
<keyword evidence="16" id="KW-0418">Kinase</keyword>
<dbReference type="FunFam" id="3.80.10.10:FF:000041">
    <property type="entry name" value="LRR receptor-like serine/threonine-protein kinase ERECTA"/>
    <property type="match status" value="2"/>
</dbReference>
<dbReference type="Gramene" id="ORUFI06G20780.1">
    <property type="protein sequence ID" value="ORUFI06G20780.1"/>
    <property type="gene ID" value="ORUFI06G20780"/>
</dbReference>
<feature type="transmembrane region" description="Helical" evidence="29">
    <location>
        <begin position="682"/>
        <end position="706"/>
    </location>
</feature>
<comment type="similarity">
    <text evidence="5">Belongs to the protein kinase superfamily. Ser/Thr protein kinase family.</text>
</comment>
<dbReference type="eggNOG" id="ENOG502QPYS">
    <property type="taxonomic scope" value="Eukaryota"/>
</dbReference>
<dbReference type="PROSITE" id="PS00107">
    <property type="entry name" value="PROTEIN_KINASE_ATP"/>
    <property type="match status" value="2"/>
</dbReference>
<evidence type="ECO:0000256" key="2">
    <source>
        <dbReference type="ARBA" id="ARBA00001946"/>
    </source>
</evidence>
<keyword evidence="10" id="KW-0433">Leucine-rich repeat</keyword>
<comment type="subcellular location">
    <subcellularLocation>
        <location evidence="3">Cell membrane</location>
        <topology evidence="3">Single-pass type I membrane protein</topology>
    </subcellularLocation>
    <subcellularLocation>
        <location evidence="4">Endoplasmic reticulum membrane</location>
        <topology evidence="4">Single-pass membrane protein</topology>
    </subcellularLocation>
</comment>
<dbReference type="GO" id="GO:0005886">
    <property type="term" value="C:plasma membrane"/>
    <property type="evidence" value="ECO:0007669"/>
    <property type="project" value="UniProtKB-SubCell"/>
</dbReference>
<keyword evidence="20 29" id="KW-0472">Membrane</keyword>
<keyword evidence="8" id="KW-0723">Serine/threonine-protein kinase</keyword>
<evidence type="ECO:0000256" key="19">
    <source>
        <dbReference type="ARBA" id="ARBA00022989"/>
    </source>
</evidence>
<evidence type="ECO:0000256" key="7">
    <source>
        <dbReference type="ARBA" id="ARBA00022475"/>
    </source>
</evidence>
<dbReference type="InterPro" id="IPR011009">
    <property type="entry name" value="Kinase-like_dom_sf"/>
</dbReference>
<name>A0A0E0PZL0_ORYRU</name>
<dbReference type="InterPro" id="IPR017441">
    <property type="entry name" value="Protein_kinase_ATP_BS"/>
</dbReference>
<dbReference type="InterPro" id="IPR001245">
    <property type="entry name" value="Ser-Thr/Tyr_kinase_cat_dom"/>
</dbReference>
<evidence type="ECO:0000259" key="30">
    <source>
        <dbReference type="PROSITE" id="PS50011"/>
    </source>
</evidence>
<dbReference type="InterPro" id="IPR001611">
    <property type="entry name" value="Leu-rich_rpt"/>
</dbReference>
<dbReference type="InterPro" id="IPR013210">
    <property type="entry name" value="LRR_N_plant-typ"/>
</dbReference>
<evidence type="ECO:0000256" key="28">
    <source>
        <dbReference type="PROSITE-ProRule" id="PRU10141"/>
    </source>
</evidence>
<comment type="catalytic activity">
    <reaction evidence="23">
        <text>L-threonyl-[protein] + ATP = O-phospho-L-threonyl-[protein] + ADP + H(+)</text>
        <dbReference type="Rhea" id="RHEA:46608"/>
        <dbReference type="Rhea" id="RHEA-COMP:11060"/>
        <dbReference type="Rhea" id="RHEA-COMP:11605"/>
        <dbReference type="ChEBI" id="CHEBI:15378"/>
        <dbReference type="ChEBI" id="CHEBI:30013"/>
        <dbReference type="ChEBI" id="CHEBI:30616"/>
        <dbReference type="ChEBI" id="CHEBI:61977"/>
        <dbReference type="ChEBI" id="CHEBI:456216"/>
        <dbReference type="EC" id="2.7.11.1"/>
    </reaction>
</comment>
<keyword evidence="15 28" id="KW-0547">Nucleotide-binding</keyword>
<comment type="catalytic activity">
    <reaction evidence="24">
        <text>L-seryl-[protein] + ATP = O-phospho-L-seryl-[protein] + ADP + H(+)</text>
        <dbReference type="Rhea" id="RHEA:17989"/>
        <dbReference type="Rhea" id="RHEA-COMP:9863"/>
        <dbReference type="Rhea" id="RHEA-COMP:11604"/>
        <dbReference type="ChEBI" id="CHEBI:15378"/>
        <dbReference type="ChEBI" id="CHEBI:29999"/>
        <dbReference type="ChEBI" id="CHEBI:30616"/>
        <dbReference type="ChEBI" id="CHEBI:83421"/>
        <dbReference type="ChEBI" id="CHEBI:456216"/>
        <dbReference type="EC" id="2.7.11.1"/>
    </reaction>
</comment>
<dbReference type="GO" id="GO:0005789">
    <property type="term" value="C:endoplasmic reticulum membrane"/>
    <property type="evidence" value="ECO:0007669"/>
    <property type="project" value="UniProtKB-SubCell"/>
</dbReference>
<dbReference type="Gene3D" id="3.30.200.20">
    <property type="entry name" value="Phosphorylase Kinase, domain 1"/>
    <property type="match status" value="2"/>
</dbReference>
<evidence type="ECO:0000256" key="10">
    <source>
        <dbReference type="ARBA" id="ARBA00022614"/>
    </source>
</evidence>
<keyword evidence="11" id="KW-0808">Transferase</keyword>
<dbReference type="SMART" id="SM00369">
    <property type="entry name" value="LRR_TYP"/>
    <property type="match status" value="15"/>
</dbReference>
<dbReference type="InterPro" id="IPR032675">
    <property type="entry name" value="LRR_dom_sf"/>
</dbReference>
<dbReference type="InterPro" id="IPR003591">
    <property type="entry name" value="Leu-rich_rpt_typical-subtyp"/>
</dbReference>
<evidence type="ECO:0000256" key="25">
    <source>
        <dbReference type="ARBA" id="ARBA00054320"/>
    </source>
</evidence>
<evidence type="ECO:0000256" key="4">
    <source>
        <dbReference type="ARBA" id="ARBA00004389"/>
    </source>
</evidence>
<dbReference type="EC" id="2.7.11.1" evidence="6"/>
<dbReference type="Pfam" id="PF23598">
    <property type="entry name" value="LRR_14"/>
    <property type="match status" value="1"/>
</dbReference>
<dbReference type="InterPro" id="IPR051420">
    <property type="entry name" value="Ser_Thr_Kinases_DiverseReg"/>
</dbReference>
<evidence type="ECO:0000256" key="9">
    <source>
        <dbReference type="ARBA" id="ARBA00022553"/>
    </source>
</evidence>
<evidence type="ECO:0000256" key="29">
    <source>
        <dbReference type="SAM" id="Phobius"/>
    </source>
</evidence>
<evidence type="ECO:0000256" key="1">
    <source>
        <dbReference type="ARBA" id="ARBA00001936"/>
    </source>
</evidence>
<dbReference type="SMART" id="SM00220">
    <property type="entry name" value="S_TKc"/>
    <property type="match status" value="2"/>
</dbReference>
<evidence type="ECO:0000256" key="21">
    <source>
        <dbReference type="ARBA" id="ARBA00023170"/>
    </source>
</evidence>
<feature type="binding site" evidence="28">
    <location>
        <position position="1877"/>
    </location>
    <ligand>
        <name>ATP</name>
        <dbReference type="ChEBI" id="CHEBI:30616"/>
    </ligand>
</feature>
<keyword evidence="7" id="KW-1003">Cell membrane</keyword>
<evidence type="ECO:0000256" key="16">
    <source>
        <dbReference type="ARBA" id="ARBA00022777"/>
    </source>
</evidence>
<keyword evidence="22" id="KW-0325">Glycoprotein</keyword>
<evidence type="ECO:0000313" key="31">
    <source>
        <dbReference type="EnsemblPlants" id="ORUFI06G20780.1"/>
    </source>
</evidence>
<organism evidence="31 32">
    <name type="scientific">Oryza rufipogon</name>
    <name type="common">Brownbeard rice</name>
    <name type="synonym">Asian wild rice</name>
    <dbReference type="NCBI Taxonomy" id="4529"/>
    <lineage>
        <taxon>Eukaryota</taxon>
        <taxon>Viridiplantae</taxon>
        <taxon>Streptophyta</taxon>
        <taxon>Embryophyta</taxon>
        <taxon>Tracheophyta</taxon>
        <taxon>Spermatophyta</taxon>
        <taxon>Magnoliopsida</taxon>
        <taxon>Liliopsida</taxon>
        <taxon>Poales</taxon>
        <taxon>Poaceae</taxon>
        <taxon>BOP clade</taxon>
        <taxon>Oryzoideae</taxon>
        <taxon>Oryzeae</taxon>
        <taxon>Oryzinae</taxon>
        <taxon>Oryza</taxon>
    </lineage>
</organism>
<comment type="cofactor">
    <cofactor evidence="1">
        <name>Mn(2+)</name>
        <dbReference type="ChEBI" id="CHEBI:29035"/>
    </cofactor>
</comment>
<dbReference type="EnsemblPlants" id="ORUFI06G20780.1">
    <property type="protein sequence ID" value="ORUFI06G20780.1"/>
    <property type="gene ID" value="ORUFI06G20780"/>
</dbReference>
<keyword evidence="21" id="KW-0675">Receptor</keyword>
<evidence type="ECO:0000256" key="8">
    <source>
        <dbReference type="ARBA" id="ARBA00022527"/>
    </source>
</evidence>
<dbReference type="STRING" id="4529.A0A0E0PZL0"/>
<reference evidence="31" key="2">
    <citation type="submission" date="2015-06" db="UniProtKB">
        <authorList>
            <consortium name="EnsemblPlants"/>
        </authorList>
    </citation>
    <scope>IDENTIFICATION</scope>
</reference>
<evidence type="ECO:0000256" key="23">
    <source>
        <dbReference type="ARBA" id="ARBA00047899"/>
    </source>
</evidence>
<evidence type="ECO:0000256" key="14">
    <source>
        <dbReference type="ARBA" id="ARBA00022737"/>
    </source>
</evidence>
<keyword evidence="9" id="KW-0597">Phosphoprotein</keyword>
<dbReference type="PROSITE" id="PS00108">
    <property type="entry name" value="PROTEIN_KINASE_ST"/>
    <property type="match status" value="2"/>
</dbReference>
<dbReference type="FunFam" id="3.30.200.20:FF:000432">
    <property type="entry name" value="LRR receptor-like serine/threonine-protein kinase EFR"/>
    <property type="match status" value="2"/>
</dbReference>
<evidence type="ECO:0000256" key="3">
    <source>
        <dbReference type="ARBA" id="ARBA00004251"/>
    </source>
</evidence>
<feature type="transmembrane region" description="Helical" evidence="29">
    <location>
        <begin position="1789"/>
        <end position="1812"/>
    </location>
</feature>
<evidence type="ECO:0000313" key="32">
    <source>
        <dbReference type="Proteomes" id="UP000008022"/>
    </source>
</evidence>
<evidence type="ECO:0000256" key="24">
    <source>
        <dbReference type="ARBA" id="ARBA00048679"/>
    </source>
</evidence>
<feature type="binding site" evidence="28">
    <location>
        <position position="777"/>
    </location>
    <ligand>
        <name>ATP</name>
        <dbReference type="ChEBI" id="CHEBI:30616"/>
    </ligand>
</feature>
<dbReference type="InterPro" id="IPR055414">
    <property type="entry name" value="LRR_R13L4/SHOC2-like"/>
</dbReference>
<evidence type="ECO:0000256" key="26">
    <source>
        <dbReference type="ARBA" id="ARBA00056628"/>
    </source>
</evidence>
<keyword evidence="19 29" id="KW-1133">Transmembrane helix</keyword>
<dbReference type="SUPFAM" id="SSF52047">
    <property type="entry name" value="RNI-like"/>
    <property type="match status" value="3"/>
</dbReference>
<keyword evidence="17" id="KW-0256">Endoplasmic reticulum</keyword>
<proteinExistence type="inferred from homology"/>
<evidence type="ECO:0000256" key="20">
    <source>
        <dbReference type="ARBA" id="ARBA00023136"/>
    </source>
</evidence>
<evidence type="ECO:0000256" key="11">
    <source>
        <dbReference type="ARBA" id="ARBA00022679"/>
    </source>
</evidence>
<dbReference type="PANTHER" id="PTHR48005:SF88">
    <property type="entry name" value="PROTEIN KINASE DOMAIN-CONTAINING PROTEIN"/>
    <property type="match status" value="1"/>
</dbReference>
<dbReference type="Pfam" id="PF13855">
    <property type="entry name" value="LRR_8"/>
    <property type="match status" value="3"/>
</dbReference>
<evidence type="ECO:0000256" key="13">
    <source>
        <dbReference type="ARBA" id="ARBA00022729"/>
    </source>
</evidence>
<protein>
    <recommendedName>
        <fullName evidence="27">Receptor kinase-like protein Xa21</fullName>
        <ecNumber evidence="6">2.7.11.1</ecNumber>
    </recommendedName>
</protein>
<dbReference type="PANTHER" id="PTHR48005">
    <property type="entry name" value="LEUCINE RICH REPEAT KINASE 2"/>
    <property type="match status" value="1"/>
</dbReference>
<evidence type="ECO:0000256" key="6">
    <source>
        <dbReference type="ARBA" id="ARBA00012513"/>
    </source>
</evidence>
<dbReference type="InterPro" id="IPR008271">
    <property type="entry name" value="Ser/Thr_kinase_AS"/>
</dbReference>
<dbReference type="Proteomes" id="UP000008022">
    <property type="component" value="Unassembled WGS sequence"/>
</dbReference>
<comment type="cofactor">
    <cofactor evidence="2">
        <name>Mg(2+)</name>
        <dbReference type="ChEBI" id="CHEBI:18420"/>
    </cofactor>
</comment>
<keyword evidence="32" id="KW-1185">Reference proteome</keyword>
<dbReference type="Pfam" id="PF08263">
    <property type="entry name" value="LRRNT_2"/>
    <property type="match status" value="2"/>
</dbReference>
<evidence type="ECO:0000256" key="22">
    <source>
        <dbReference type="ARBA" id="ARBA00023180"/>
    </source>
</evidence>
<dbReference type="FunFam" id="3.80.10.10:FF:000288">
    <property type="entry name" value="LRR receptor-like serine/threonine-protein kinase EFR"/>
    <property type="match status" value="2"/>
</dbReference>
<comment type="function">
    <text evidence="25">Receptor kinase that detects X.oryzae pv. oryzae protein Ax21 to promote innate immunity. Following X.oryzae pv. oryzae protein Ax21 detection, undergoes cleavage, releasing the processed protein kinase Xa21 chain.</text>
</comment>
<dbReference type="GO" id="GO:0005524">
    <property type="term" value="F:ATP binding"/>
    <property type="evidence" value="ECO:0007669"/>
    <property type="project" value="UniProtKB-UniRule"/>
</dbReference>
<reference evidence="32" key="1">
    <citation type="submission" date="2013-06" db="EMBL/GenBank/DDBJ databases">
        <authorList>
            <person name="Zhao Q."/>
        </authorList>
    </citation>
    <scope>NUCLEOTIDE SEQUENCE</scope>
    <source>
        <strain evidence="32">cv. W1943</strain>
    </source>
</reference>
<dbReference type="GO" id="GO:0004674">
    <property type="term" value="F:protein serine/threonine kinase activity"/>
    <property type="evidence" value="ECO:0007669"/>
    <property type="project" value="UniProtKB-KW"/>
</dbReference>
<keyword evidence="14" id="KW-0677">Repeat</keyword>
<dbReference type="Gene3D" id="3.80.10.10">
    <property type="entry name" value="Ribonuclease Inhibitor"/>
    <property type="match status" value="8"/>
</dbReference>
<dbReference type="FunFam" id="1.10.510.10:FF:000358">
    <property type="entry name" value="Putative leucine-rich repeat receptor-like serine/threonine-protein kinase"/>
    <property type="match status" value="2"/>
</dbReference>
<keyword evidence="18 28" id="KW-0067">ATP-binding</keyword>
<accession>A0A0E0PZL0</accession>
<evidence type="ECO:0000256" key="15">
    <source>
        <dbReference type="ARBA" id="ARBA00022741"/>
    </source>
</evidence>
<dbReference type="FunFam" id="3.80.10.10:FF:001158">
    <property type="entry name" value="Leucine-rich repeat protein kinase family protein"/>
    <property type="match status" value="1"/>
</dbReference>
<evidence type="ECO:0000256" key="18">
    <source>
        <dbReference type="ARBA" id="ARBA00022840"/>
    </source>
</evidence>
<dbReference type="Pfam" id="PF07714">
    <property type="entry name" value="PK_Tyr_Ser-Thr"/>
    <property type="match status" value="2"/>
</dbReference>
<dbReference type="FunFam" id="3.80.10.10:FF:000275">
    <property type="entry name" value="Leucine-rich repeat receptor-like protein kinase"/>
    <property type="match status" value="1"/>
</dbReference>
<evidence type="ECO:0000256" key="12">
    <source>
        <dbReference type="ARBA" id="ARBA00022692"/>
    </source>
</evidence>
<comment type="function">
    <text evidence="26">The processed protein kinase Xa21 chain released by protein cleavage after X.oryzae pv. oryzae protein Ax21 detection translocates into the nucleus where it can bind and regulate WRKY62, a transcription factor. Confers resistance to the bacterial pathogen X.oryzae pv. oryzae (Xoo).</text>
</comment>
<dbReference type="Pfam" id="PF00560">
    <property type="entry name" value="LRR_1"/>
    <property type="match status" value="13"/>
</dbReference>
<dbReference type="HOGENOM" id="CLU_000288_98_0_1"/>
<dbReference type="Gene3D" id="1.10.510.10">
    <property type="entry name" value="Transferase(Phosphotransferase) domain 1"/>
    <property type="match status" value="2"/>
</dbReference>